<keyword evidence="1" id="KW-0812">Transmembrane</keyword>
<feature type="transmembrane region" description="Helical" evidence="1">
    <location>
        <begin position="129"/>
        <end position="155"/>
    </location>
</feature>
<dbReference type="InterPro" id="IPR012464">
    <property type="entry name" value="DUF1676"/>
</dbReference>
<dbReference type="Proteomes" id="UP001367676">
    <property type="component" value="Unassembled WGS sequence"/>
</dbReference>
<accession>A0AAN9TQH9</accession>
<feature type="transmembrane region" description="Helical" evidence="1">
    <location>
        <begin position="161"/>
        <end position="179"/>
    </location>
</feature>
<name>A0AAN9TQH9_9HEMI</name>
<evidence type="ECO:0000256" key="1">
    <source>
        <dbReference type="SAM" id="Phobius"/>
    </source>
</evidence>
<reference evidence="2 3" key="1">
    <citation type="submission" date="2024-03" db="EMBL/GenBank/DDBJ databases">
        <title>Adaptation during the transition from Ophiocordyceps entomopathogen to insect associate is accompanied by gene loss and intensified selection.</title>
        <authorList>
            <person name="Ward C.M."/>
            <person name="Onetto C.A."/>
            <person name="Borneman A.R."/>
        </authorList>
    </citation>
    <scope>NUCLEOTIDE SEQUENCE [LARGE SCALE GENOMIC DNA]</scope>
    <source>
        <strain evidence="2">AWRI1</strain>
        <tissue evidence="2">Single Adult Female</tissue>
    </source>
</reference>
<proteinExistence type="predicted"/>
<keyword evidence="3" id="KW-1185">Reference proteome</keyword>
<protein>
    <submittedName>
        <fullName evidence="2">Uncharacterized protein</fullName>
    </submittedName>
</protein>
<comment type="caution">
    <text evidence="2">The sequence shown here is derived from an EMBL/GenBank/DDBJ whole genome shotgun (WGS) entry which is preliminary data.</text>
</comment>
<dbReference type="EMBL" id="JBBCAQ010000006">
    <property type="protein sequence ID" value="KAK7603369.1"/>
    <property type="molecule type" value="Genomic_DNA"/>
</dbReference>
<dbReference type="Pfam" id="PF07898">
    <property type="entry name" value="DUF1676"/>
    <property type="match status" value="1"/>
</dbReference>
<sequence length="254" mass="27743">MISSNNFNRSCIYHKIVYLAQKIPLISGLNVIRAPVGSLELIKLPDYATNALSATQERPKSRSFVSNFISLVSKTLEYFLDSYGIKIPLPMLSRNFPGIIIEEYSTSTNESIESDPFDEGRHKKKQKKFALVFPLIATFKFILIKALLIPILMGIIAIKKMLLLAAAAIPAVIALLRICRFPGGFFGGGFGGLTAATAAAAAPILGTPYVTSDTIIGDFSSYSPALAAQQNPYFNKQQDYSGKSTNPFSQLTNY</sequence>
<keyword evidence="1" id="KW-0472">Membrane</keyword>
<keyword evidence="1" id="KW-1133">Transmembrane helix</keyword>
<evidence type="ECO:0000313" key="2">
    <source>
        <dbReference type="EMBL" id="KAK7603369.1"/>
    </source>
</evidence>
<organism evidence="2 3">
    <name type="scientific">Parthenolecanium corni</name>
    <dbReference type="NCBI Taxonomy" id="536013"/>
    <lineage>
        <taxon>Eukaryota</taxon>
        <taxon>Metazoa</taxon>
        <taxon>Ecdysozoa</taxon>
        <taxon>Arthropoda</taxon>
        <taxon>Hexapoda</taxon>
        <taxon>Insecta</taxon>
        <taxon>Pterygota</taxon>
        <taxon>Neoptera</taxon>
        <taxon>Paraneoptera</taxon>
        <taxon>Hemiptera</taxon>
        <taxon>Sternorrhyncha</taxon>
        <taxon>Coccoidea</taxon>
        <taxon>Coccidae</taxon>
        <taxon>Parthenolecanium</taxon>
    </lineage>
</organism>
<dbReference type="AlphaFoldDB" id="A0AAN9TQH9"/>
<gene>
    <name evidence="2" type="ORF">V9T40_003368</name>
</gene>
<evidence type="ECO:0000313" key="3">
    <source>
        <dbReference type="Proteomes" id="UP001367676"/>
    </source>
</evidence>